<dbReference type="Pfam" id="PF00216">
    <property type="entry name" value="Bac_DNA_binding"/>
    <property type="match status" value="1"/>
</dbReference>
<dbReference type="InterPro" id="IPR010992">
    <property type="entry name" value="IHF-like_DNA-bd_dom_sf"/>
</dbReference>
<dbReference type="EMBL" id="BAAAFH010000011">
    <property type="protein sequence ID" value="GAA0875389.1"/>
    <property type="molecule type" value="Genomic_DNA"/>
</dbReference>
<dbReference type="SMART" id="SM00411">
    <property type="entry name" value="BHL"/>
    <property type="match status" value="1"/>
</dbReference>
<comment type="similarity">
    <text evidence="1 4">Belongs to the bacterial histone-like protein family.</text>
</comment>
<keyword evidence="6" id="KW-1185">Reference proteome</keyword>
<dbReference type="PRINTS" id="PR01727">
    <property type="entry name" value="DNABINDINGHU"/>
</dbReference>
<dbReference type="InterPro" id="IPR000119">
    <property type="entry name" value="Hist_DNA-bd"/>
</dbReference>
<dbReference type="Gene3D" id="4.10.520.10">
    <property type="entry name" value="IHF-like DNA-binding proteins"/>
    <property type="match status" value="1"/>
</dbReference>
<gene>
    <name evidence="5" type="ORF">GCM10009118_17980</name>
</gene>
<evidence type="ECO:0000313" key="6">
    <source>
        <dbReference type="Proteomes" id="UP001501126"/>
    </source>
</evidence>
<organism evidence="5 6">
    <name type="scientific">Wandonia haliotis</name>
    <dbReference type="NCBI Taxonomy" id="574963"/>
    <lineage>
        <taxon>Bacteria</taxon>
        <taxon>Pseudomonadati</taxon>
        <taxon>Bacteroidota</taxon>
        <taxon>Flavobacteriia</taxon>
        <taxon>Flavobacteriales</taxon>
        <taxon>Crocinitomicaceae</taxon>
        <taxon>Wandonia</taxon>
    </lineage>
</organism>
<dbReference type="RefSeq" id="WP_343786815.1">
    <property type="nucleotide sequence ID" value="NZ_BAAAFH010000011.1"/>
</dbReference>
<reference evidence="5 6" key="1">
    <citation type="journal article" date="2019" name="Int. J. Syst. Evol. Microbiol.">
        <title>The Global Catalogue of Microorganisms (GCM) 10K type strain sequencing project: providing services to taxonomists for standard genome sequencing and annotation.</title>
        <authorList>
            <consortium name="The Broad Institute Genomics Platform"/>
            <consortium name="The Broad Institute Genome Sequencing Center for Infectious Disease"/>
            <person name="Wu L."/>
            <person name="Ma J."/>
        </authorList>
    </citation>
    <scope>NUCLEOTIDE SEQUENCE [LARGE SCALE GENOMIC DNA]</scope>
    <source>
        <strain evidence="5 6">JCM 16083</strain>
    </source>
</reference>
<evidence type="ECO:0000256" key="1">
    <source>
        <dbReference type="ARBA" id="ARBA00010529"/>
    </source>
</evidence>
<dbReference type="CDD" id="cd13831">
    <property type="entry name" value="HU"/>
    <property type="match status" value="1"/>
</dbReference>
<protein>
    <submittedName>
        <fullName evidence="5">HU family DNA-binding protein</fullName>
    </submittedName>
</protein>
<proteinExistence type="inferred from homology"/>
<dbReference type="PANTHER" id="PTHR33175">
    <property type="entry name" value="DNA-BINDING PROTEIN HU"/>
    <property type="match status" value="1"/>
</dbReference>
<evidence type="ECO:0000313" key="5">
    <source>
        <dbReference type="EMBL" id="GAA0875389.1"/>
    </source>
</evidence>
<dbReference type="InterPro" id="IPR020816">
    <property type="entry name" value="Histone-like_DNA-bd_CS"/>
</dbReference>
<evidence type="ECO:0000256" key="4">
    <source>
        <dbReference type="RuleBase" id="RU003939"/>
    </source>
</evidence>
<evidence type="ECO:0000256" key="2">
    <source>
        <dbReference type="ARBA" id="ARBA00023067"/>
    </source>
</evidence>
<keyword evidence="3 5" id="KW-0238">DNA-binding</keyword>
<sequence length="90" mass="9390">MNKAELIDAIAADAGLSKADAKKALDGFINATSQALKKGDRISLIGFGSFSISERAARTGRNPQTGKEIKIAAKKVVKFKAGAELNKTVG</sequence>
<comment type="caution">
    <text evidence="5">The sequence shown here is derived from an EMBL/GenBank/DDBJ whole genome shotgun (WGS) entry which is preliminary data.</text>
</comment>
<dbReference type="PANTHER" id="PTHR33175:SF3">
    <property type="entry name" value="DNA-BINDING PROTEIN HU-BETA"/>
    <property type="match status" value="1"/>
</dbReference>
<dbReference type="SUPFAM" id="SSF47729">
    <property type="entry name" value="IHF-like DNA-binding proteins"/>
    <property type="match status" value="1"/>
</dbReference>
<keyword evidence="2" id="KW-0226">DNA condensation</keyword>
<dbReference type="Proteomes" id="UP001501126">
    <property type="component" value="Unassembled WGS sequence"/>
</dbReference>
<name>A0ABN1MPZ6_9FLAO</name>
<dbReference type="GO" id="GO:0003677">
    <property type="term" value="F:DNA binding"/>
    <property type="evidence" value="ECO:0007669"/>
    <property type="project" value="UniProtKB-KW"/>
</dbReference>
<accession>A0ABN1MPZ6</accession>
<dbReference type="PROSITE" id="PS00045">
    <property type="entry name" value="HISTONE_LIKE"/>
    <property type="match status" value="1"/>
</dbReference>
<evidence type="ECO:0000256" key="3">
    <source>
        <dbReference type="ARBA" id="ARBA00023125"/>
    </source>
</evidence>